<reference evidence="1" key="2">
    <citation type="journal article" date="2015" name="Fish Shellfish Immunol.">
        <title>Early steps in the European eel (Anguilla anguilla)-Vibrio vulnificus interaction in the gills: Role of the RtxA13 toxin.</title>
        <authorList>
            <person name="Callol A."/>
            <person name="Pajuelo D."/>
            <person name="Ebbesson L."/>
            <person name="Teles M."/>
            <person name="MacKenzie S."/>
            <person name="Amaro C."/>
        </authorList>
    </citation>
    <scope>NUCLEOTIDE SEQUENCE</scope>
</reference>
<accession>A0A0E9TCW1</accession>
<dbReference type="EMBL" id="GBXM01057038">
    <property type="protein sequence ID" value="JAH51539.1"/>
    <property type="molecule type" value="Transcribed_RNA"/>
</dbReference>
<dbReference type="AlphaFoldDB" id="A0A0E9TCW1"/>
<protein>
    <submittedName>
        <fullName evidence="1">Uncharacterized protein</fullName>
    </submittedName>
</protein>
<reference evidence="1" key="1">
    <citation type="submission" date="2014-11" db="EMBL/GenBank/DDBJ databases">
        <authorList>
            <person name="Amaro Gonzalez C."/>
        </authorList>
    </citation>
    <scope>NUCLEOTIDE SEQUENCE</scope>
</reference>
<sequence>MSNVAHAAEEGSWGVRISRALVEFQLPVP</sequence>
<organism evidence="1">
    <name type="scientific">Anguilla anguilla</name>
    <name type="common">European freshwater eel</name>
    <name type="synonym">Muraena anguilla</name>
    <dbReference type="NCBI Taxonomy" id="7936"/>
    <lineage>
        <taxon>Eukaryota</taxon>
        <taxon>Metazoa</taxon>
        <taxon>Chordata</taxon>
        <taxon>Craniata</taxon>
        <taxon>Vertebrata</taxon>
        <taxon>Euteleostomi</taxon>
        <taxon>Actinopterygii</taxon>
        <taxon>Neopterygii</taxon>
        <taxon>Teleostei</taxon>
        <taxon>Anguilliformes</taxon>
        <taxon>Anguillidae</taxon>
        <taxon>Anguilla</taxon>
    </lineage>
</organism>
<evidence type="ECO:0000313" key="1">
    <source>
        <dbReference type="EMBL" id="JAH51539.1"/>
    </source>
</evidence>
<proteinExistence type="predicted"/>
<name>A0A0E9TCW1_ANGAN</name>